<proteinExistence type="predicted"/>
<reference evidence="1 2" key="1">
    <citation type="submission" date="2023-04" db="EMBL/GenBank/DDBJ databases">
        <title>Ottowia paracancer sp. nov., isolated from human stomach.</title>
        <authorList>
            <person name="Song Y."/>
        </authorList>
    </citation>
    <scope>NUCLEOTIDE SEQUENCE [LARGE SCALE GENOMIC DNA]</scope>
    <source>
        <strain evidence="1 2">10c7w1</strain>
    </source>
</reference>
<evidence type="ECO:0000313" key="1">
    <source>
        <dbReference type="EMBL" id="MDG9698645.1"/>
    </source>
</evidence>
<keyword evidence="2" id="KW-1185">Reference proteome</keyword>
<dbReference type="Proteomes" id="UP001237156">
    <property type="component" value="Unassembled WGS sequence"/>
</dbReference>
<gene>
    <name evidence="1" type="ORF">QB898_02745</name>
</gene>
<evidence type="ECO:0000313" key="2">
    <source>
        <dbReference type="Proteomes" id="UP001237156"/>
    </source>
</evidence>
<accession>A0AAW6RGG3</accession>
<dbReference type="EMBL" id="JARVII010000003">
    <property type="protein sequence ID" value="MDG9698645.1"/>
    <property type="molecule type" value="Genomic_DNA"/>
</dbReference>
<sequence length="79" mass="8103">MNPLASSFLPAAGFSPVAGGWPAPASQTSGGASQAAEVYGFHGESPQLARTLTVPPASGETTSQMQARFLDCLFVKNHP</sequence>
<protein>
    <submittedName>
        <fullName evidence="1">Uncharacterized protein</fullName>
    </submittedName>
</protein>
<name>A0AAW6RGG3_9BURK</name>
<dbReference type="RefSeq" id="WP_050715781.1">
    <property type="nucleotide sequence ID" value="NZ_JARVII010000003.1"/>
</dbReference>
<organism evidence="1 2">
    <name type="scientific">Ottowia cancrivicina</name>
    <dbReference type="NCBI Taxonomy" id="3040346"/>
    <lineage>
        <taxon>Bacteria</taxon>
        <taxon>Pseudomonadati</taxon>
        <taxon>Pseudomonadota</taxon>
        <taxon>Betaproteobacteria</taxon>
        <taxon>Burkholderiales</taxon>
        <taxon>Comamonadaceae</taxon>
        <taxon>Ottowia</taxon>
    </lineage>
</organism>
<comment type="caution">
    <text evidence="1">The sequence shown here is derived from an EMBL/GenBank/DDBJ whole genome shotgun (WGS) entry which is preliminary data.</text>
</comment>
<dbReference type="AlphaFoldDB" id="A0AAW6RGG3"/>